<feature type="domain" description="Cytidyltransferase-like" evidence="2">
    <location>
        <begin position="5"/>
        <end position="73"/>
    </location>
</feature>
<dbReference type="InterPro" id="IPR004821">
    <property type="entry name" value="Cyt_trans-like"/>
</dbReference>
<evidence type="ECO:0000313" key="4">
    <source>
        <dbReference type="Proteomes" id="UP000664859"/>
    </source>
</evidence>
<dbReference type="EC" id="2.7.7.15" evidence="1"/>
<dbReference type="AlphaFoldDB" id="A0A835Z8U6"/>
<sequence>MTSAQQVVKDAPWVVTDEFLRAHSIDFVCHDALPYIDASGVSDNGDVYAHLKRAGRFVETRRTEGISTSDIITSILQLGWQEAGAVRSGRLKALHCRLLQDYDKFVRRNLRRGYSINDMNVSCLKEQAIKFGMVKERVAESIGKLIKKNPQAQALAENLQKAFVCVFNRDSAFRTR</sequence>
<reference evidence="3" key="1">
    <citation type="submission" date="2021-02" db="EMBL/GenBank/DDBJ databases">
        <title>First Annotated Genome of the Yellow-green Alga Tribonema minus.</title>
        <authorList>
            <person name="Mahan K.M."/>
        </authorList>
    </citation>
    <scope>NUCLEOTIDE SEQUENCE</scope>
    <source>
        <strain evidence="3">UTEX B ZZ1240</strain>
    </source>
</reference>
<dbReference type="InterPro" id="IPR045049">
    <property type="entry name" value="Pcy1-like"/>
</dbReference>
<comment type="caution">
    <text evidence="3">The sequence shown here is derived from an EMBL/GenBank/DDBJ whole genome shotgun (WGS) entry which is preliminary data.</text>
</comment>
<dbReference type="Gene3D" id="3.40.50.620">
    <property type="entry name" value="HUPs"/>
    <property type="match status" value="2"/>
</dbReference>
<dbReference type="GO" id="GO:0031210">
    <property type="term" value="F:phosphatidylcholine binding"/>
    <property type="evidence" value="ECO:0007669"/>
    <property type="project" value="TreeGrafter"/>
</dbReference>
<keyword evidence="3" id="KW-0808">Transferase</keyword>
<accession>A0A835Z8U6</accession>
<dbReference type="InterPro" id="IPR014729">
    <property type="entry name" value="Rossmann-like_a/b/a_fold"/>
</dbReference>
<evidence type="ECO:0000313" key="3">
    <source>
        <dbReference type="EMBL" id="KAG5184398.1"/>
    </source>
</evidence>
<organism evidence="3 4">
    <name type="scientific">Tribonema minus</name>
    <dbReference type="NCBI Taxonomy" id="303371"/>
    <lineage>
        <taxon>Eukaryota</taxon>
        <taxon>Sar</taxon>
        <taxon>Stramenopiles</taxon>
        <taxon>Ochrophyta</taxon>
        <taxon>PX clade</taxon>
        <taxon>Xanthophyceae</taxon>
        <taxon>Tribonematales</taxon>
        <taxon>Tribonemataceae</taxon>
        <taxon>Tribonema</taxon>
    </lineage>
</organism>
<keyword evidence="3" id="KW-0548">Nucleotidyltransferase</keyword>
<proteinExistence type="predicted"/>
<keyword evidence="4" id="KW-1185">Reference proteome</keyword>
<name>A0A835Z8U6_9STRA</name>
<protein>
    <recommendedName>
        <fullName evidence="1">choline-phosphate cytidylyltransferase</fullName>
        <ecNumber evidence="1">2.7.7.15</ecNumber>
    </recommendedName>
</protein>
<gene>
    <name evidence="3" type="ORF">JKP88DRAFT_277182</name>
</gene>
<dbReference type="PANTHER" id="PTHR10739:SF13">
    <property type="entry name" value="CHOLINE-PHOSPHATE CYTIDYLYLTRANSFERASE"/>
    <property type="match status" value="1"/>
</dbReference>
<dbReference type="Proteomes" id="UP000664859">
    <property type="component" value="Unassembled WGS sequence"/>
</dbReference>
<evidence type="ECO:0000259" key="2">
    <source>
        <dbReference type="Pfam" id="PF01467"/>
    </source>
</evidence>
<dbReference type="GO" id="GO:0004105">
    <property type="term" value="F:choline-phosphate cytidylyltransferase activity"/>
    <property type="evidence" value="ECO:0007669"/>
    <property type="project" value="UniProtKB-EC"/>
</dbReference>
<dbReference type="EMBL" id="JAFCMP010000168">
    <property type="protein sequence ID" value="KAG5184398.1"/>
    <property type="molecule type" value="Genomic_DNA"/>
</dbReference>
<evidence type="ECO:0000256" key="1">
    <source>
        <dbReference type="ARBA" id="ARBA00026101"/>
    </source>
</evidence>
<dbReference type="OrthoDB" id="17102at2759"/>
<dbReference type="Pfam" id="PF01467">
    <property type="entry name" value="CTP_transf_like"/>
    <property type="match status" value="1"/>
</dbReference>
<dbReference type="PANTHER" id="PTHR10739">
    <property type="entry name" value="CYTIDYLYLTRANSFERASE"/>
    <property type="match status" value="1"/>
</dbReference>